<protein>
    <recommendedName>
        <fullName evidence="3">Aspartic protease</fullName>
    </recommendedName>
</protein>
<gene>
    <name evidence="1" type="ORF">PHMEG_00034579</name>
</gene>
<keyword evidence="2" id="KW-1185">Reference proteome</keyword>
<evidence type="ECO:0008006" key="3">
    <source>
        <dbReference type="Google" id="ProtNLM"/>
    </source>
</evidence>
<evidence type="ECO:0000313" key="2">
    <source>
        <dbReference type="Proteomes" id="UP000198211"/>
    </source>
</evidence>
<evidence type="ECO:0000313" key="1">
    <source>
        <dbReference type="EMBL" id="OWY95419.1"/>
    </source>
</evidence>
<reference evidence="2" key="1">
    <citation type="submission" date="2017-03" db="EMBL/GenBank/DDBJ databases">
        <title>Phytopthora megakarya and P. palmivora, two closely related causual agents of cacao black pod achieved similar genome size and gene model numbers by different mechanisms.</title>
        <authorList>
            <person name="Ali S."/>
            <person name="Shao J."/>
            <person name="Larry D.J."/>
            <person name="Kronmiller B."/>
            <person name="Shen D."/>
            <person name="Strem M.D."/>
            <person name="Melnick R.L."/>
            <person name="Guiltinan M.J."/>
            <person name="Tyler B.M."/>
            <person name="Meinhardt L.W."/>
            <person name="Bailey B.A."/>
        </authorList>
    </citation>
    <scope>NUCLEOTIDE SEQUENCE [LARGE SCALE GENOMIC DNA]</scope>
    <source>
        <strain evidence="2">zdho120</strain>
    </source>
</reference>
<accession>A0A225UTA3</accession>
<proteinExistence type="predicted"/>
<organism evidence="1 2">
    <name type="scientific">Phytophthora megakarya</name>
    <dbReference type="NCBI Taxonomy" id="4795"/>
    <lineage>
        <taxon>Eukaryota</taxon>
        <taxon>Sar</taxon>
        <taxon>Stramenopiles</taxon>
        <taxon>Oomycota</taxon>
        <taxon>Peronosporomycetes</taxon>
        <taxon>Peronosporales</taxon>
        <taxon>Peronosporaceae</taxon>
        <taxon>Phytophthora</taxon>
    </lineage>
</organism>
<dbReference type="Proteomes" id="UP000198211">
    <property type="component" value="Unassembled WGS sequence"/>
</dbReference>
<dbReference type="AlphaFoldDB" id="A0A225UTA3"/>
<dbReference type="EMBL" id="NBNE01012963">
    <property type="protein sequence ID" value="OWY95419.1"/>
    <property type="molecule type" value="Genomic_DNA"/>
</dbReference>
<name>A0A225UTA3_9STRA</name>
<comment type="caution">
    <text evidence="1">The sequence shown here is derived from an EMBL/GenBank/DDBJ whole genome shotgun (WGS) entry which is preliminary data.</text>
</comment>
<sequence length="69" mass="8081">MMRSGPNRERVGLDVPVHADQSLYLQIGEHAVVRVRYDQTNPRQEVVWVGQGDRWITQVIYATKSWLHH</sequence>